<sequence>MPISQHTRGERESGKTGRRTPAAPEKATTRPGPGSLAGLQGAVGNAAVVRMVQRAAPETHRHGAGCGHEEEADVQRAAVEEAVQRAAVHDVLSGSGRPLDQPTRTEMEGRLGADLSDVRVHTGRAATDSAAQMGARAYTSGSHIVIGKGGGDRHTLAHELTHVIQQRNGPVSGTDTGQGYSVSDPSDRFERAAEANARKVMSGPAPGGQGRTGEGGGDPGASRPAAGAPVQRKLETVTTESATVSHYAPTKEDAPVLNDLGIKRPKVVTGSIDPTSTKGRPAARPSTHWTTPCPTRPPTARAARRTAAGRPTSAWAARLRLPRAGSFCPRPSIPRTTVPTPTTPRAADDNDDAMST</sequence>
<dbReference type="STRING" id="73044.GCA_000725795_00005"/>
<dbReference type="Proteomes" id="UP000292547">
    <property type="component" value="Chromosome"/>
</dbReference>
<dbReference type="RefSeq" id="WP_051887417.1">
    <property type="nucleotide sequence ID" value="NZ_CP032229.1"/>
</dbReference>
<name>A0A4V0ZZM1_STRSO</name>
<evidence type="ECO:0000313" key="4">
    <source>
        <dbReference type="Proteomes" id="UP000292547"/>
    </source>
</evidence>
<feature type="compositionally biased region" description="Low complexity" evidence="1">
    <location>
        <begin position="329"/>
        <end position="345"/>
    </location>
</feature>
<feature type="compositionally biased region" description="Gly residues" evidence="1">
    <location>
        <begin position="205"/>
        <end position="219"/>
    </location>
</feature>
<dbReference type="OrthoDB" id="9153660at2"/>
<feature type="region of interest" description="Disordered" evidence="1">
    <location>
        <begin position="164"/>
        <end position="185"/>
    </location>
</feature>
<dbReference type="EMBL" id="CP032229">
    <property type="protein sequence ID" value="QBJ91566.1"/>
    <property type="molecule type" value="Genomic_DNA"/>
</dbReference>
<gene>
    <name evidence="3" type="ORF">D0Z67_15580</name>
</gene>
<reference evidence="3 4" key="1">
    <citation type="submission" date="2018-08" db="EMBL/GenBank/DDBJ databases">
        <title>The complete genome sequence of Streptomyces seoulensis, a pioneer strain for nickel superoxide dismutase discovery.</title>
        <authorList>
            <person name="Shin J."/>
            <person name="Lee J.-S."/>
            <person name="Lee E.-J."/>
            <person name="Youn H.-D."/>
        </authorList>
    </citation>
    <scope>NUCLEOTIDE SEQUENCE [LARGE SCALE GENOMIC DNA]</scope>
    <source>
        <strain evidence="3 4">KCTC 9819</strain>
    </source>
</reference>
<protein>
    <submittedName>
        <fullName evidence="3">DUF4157 domain-containing protein</fullName>
    </submittedName>
</protein>
<proteinExistence type="predicted"/>
<feature type="compositionally biased region" description="Low complexity" evidence="1">
    <location>
        <begin position="290"/>
        <end position="312"/>
    </location>
</feature>
<feature type="region of interest" description="Disordered" evidence="1">
    <location>
        <begin position="1"/>
        <end position="41"/>
    </location>
</feature>
<organism evidence="3 4">
    <name type="scientific">Streptomyces seoulensis</name>
    <dbReference type="NCBI Taxonomy" id="73044"/>
    <lineage>
        <taxon>Bacteria</taxon>
        <taxon>Bacillati</taxon>
        <taxon>Actinomycetota</taxon>
        <taxon>Actinomycetes</taxon>
        <taxon>Kitasatosporales</taxon>
        <taxon>Streptomycetaceae</taxon>
        <taxon>Streptomyces</taxon>
    </lineage>
</organism>
<keyword evidence="4" id="KW-1185">Reference proteome</keyword>
<accession>A0A4V0ZZM1</accession>
<dbReference type="KEGG" id="sseo:D0Z67_15580"/>
<evidence type="ECO:0000313" key="3">
    <source>
        <dbReference type="EMBL" id="QBJ91566.1"/>
    </source>
</evidence>
<evidence type="ECO:0000256" key="1">
    <source>
        <dbReference type="SAM" id="MobiDB-lite"/>
    </source>
</evidence>
<dbReference type="AlphaFoldDB" id="A0A4V0ZZM1"/>
<feature type="domain" description="eCIS core" evidence="2">
    <location>
        <begin position="98"/>
        <end position="169"/>
    </location>
</feature>
<dbReference type="GeneID" id="300103183"/>
<feature type="region of interest" description="Disordered" evidence="1">
    <location>
        <begin position="197"/>
        <end position="356"/>
    </location>
</feature>
<evidence type="ECO:0000259" key="2">
    <source>
        <dbReference type="Pfam" id="PF13699"/>
    </source>
</evidence>
<dbReference type="Pfam" id="PF13699">
    <property type="entry name" value="eCIS_core"/>
    <property type="match status" value="1"/>
</dbReference>
<dbReference type="InterPro" id="IPR025295">
    <property type="entry name" value="eCIS_core_dom"/>
</dbReference>
<feature type="compositionally biased region" description="Polar residues" evidence="1">
    <location>
        <begin position="164"/>
        <end position="184"/>
    </location>
</feature>